<dbReference type="GO" id="GO:0046872">
    <property type="term" value="F:metal ion binding"/>
    <property type="evidence" value="ECO:0007669"/>
    <property type="project" value="UniProtKB-UniRule"/>
</dbReference>
<keyword evidence="1" id="KW-0378">Hydrolase</keyword>
<dbReference type="SUPFAM" id="SSF51556">
    <property type="entry name" value="Metallo-dependent hydrolases"/>
    <property type="match status" value="1"/>
</dbReference>
<keyword evidence="1" id="KW-0645">Protease</keyword>
<comment type="subunit">
    <text evidence="1">Homodimer; disulfide-linked.</text>
</comment>
<name>A0AAE0SNW2_9BIVA</name>
<dbReference type="Proteomes" id="UP001195483">
    <property type="component" value="Unassembled WGS sequence"/>
</dbReference>
<dbReference type="PANTHER" id="PTHR10443:SF12">
    <property type="entry name" value="DIPEPTIDASE"/>
    <property type="match status" value="1"/>
</dbReference>
<comment type="subcellular location">
    <subcellularLocation>
        <location evidence="1">Membrane</location>
        <topology evidence="1">Lipid-anchor</topology>
        <topology evidence="1">GPI-anchor</topology>
    </subcellularLocation>
</comment>
<reference evidence="2" key="2">
    <citation type="journal article" date="2021" name="Genome Biol. Evol.">
        <title>Developing a high-quality reference genome for a parasitic bivalve with doubly uniparental inheritance (Bivalvia: Unionida).</title>
        <authorList>
            <person name="Smith C.H."/>
        </authorList>
    </citation>
    <scope>NUCLEOTIDE SEQUENCE</scope>
    <source>
        <strain evidence="2">CHS0354</strain>
        <tissue evidence="2">Mantle</tissue>
    </source>
</reference>
<protein>
    <recommendedName>
        <fullName evidence="1">Dipeptidase</fullName>
        <ecNumber evidence="1">3.4.13.19</ecNumber>
    </recommendedName>
</protein>
<gene>
    <name evidence="2" type="ORF">CHS0354_009344</name>
</gene>
<accession>A0AAE0SNW2</accession>
<comment type="caution">
    <text evidence="2">The sequence shown here is derived from an EMBL/GenBank/DDBJ whole genome shotgun (WGS) entry which is preliminary data.</text>
</comment>
<dbReference type="Gene3D" id="3.20.20.140">
    <property type="entry name" value="Metal-dependent hydrolases"/>
    <property type="match status" value="2"/>
</dbReference>
<evidence type="ECO:0000313" key="2">
    <source>
        <dbReference type="EMBL" id="KAK3594955.1"/>
    </source>
</evidence>
<keyword evidence="1" id="KW-0336">GPI-anchor</keyword>
<dbReference type="PANTHER" id="PTHR10443">
    <property type="entry name" value="MICROSOMAL DIPEPTIDASE"/>
    <property type="match status" value="1"/>
</dbReference>
<dbReference type="Pfam" id="PF01244">
    <property type="entry name" value="Peptidase_M19"/>
    <property type="match status" value="2"/>
</dbReference>
<dbReference type="GO" id="GO:0070573">
    <property type="term" value="F:metallodipeptidase activity"/>
    <property type="evidence" value="ECO:0007669"/>
    <property type="project" value="InterPro"/>
</dbReference>
<dbReference type="InterPro" id="IPR008257">
    <property type="entry name" value="Pept_M19"/>
</dbReference>
<proteinExistence type="inferred from homology"/>
<sequence length="160" mass="18168">MNRLGMLIDLSHVAKKTMIDALNVTKAPRRNGGVVMVNFYPYFVNCDPKAEGNATLLQVADHIQYIKSKIGVDYIGIGSDFDGIEIVTHGLEDVSKFPYLFAELIKRKWTDEDLKKLAGLNILRVLKEAEQVKQELSYLPPYEDLLPVKEYVNTTCRTDF</sequence>
<reference evidence="2" key="3">
    <citation type="submission" date="2023-05" db="EMBL/GenBank/DDBJ databases">
        <authorList>
            <person name="Smith C.H."/>
        </authorList>
    </citation>
    <scope>NUCLEOTIDE SEQUENCE</scope>
    <source>
        <strain evidence="2">CHS0354</strain>
        <tissue evidence="2">Mantle</tissue>
    </source>
</reference>
<dbReference type="InterPro" id="IPR032466">
    <property type="entry name" value="Metal_Hydrolase"/>
</dbReference>
<keyword evidence="1" id="KW-0862">Zinc</keyword>
<reference evidence="2" key="1">
    <citation type="journal article" date="2021" name="Genome Biol. Evol.">
        <title>A High-Quality Reference Genome for a Parasitic Bivalve with Doubly Uniparental Inheritance (Bivalvia: Unionida).</title>
        <authorList>
            <person name="Smith C.H."/>
        </authorList>
    </citation>
    <scope>NUCLEOTIDE SEQUENCE</scope>
    <source>
        <strain evidence="2">CHS0354</strain>
    </source>
</reference>
<dbReference type="EC" id="3.4.13.19" evidence="1"/>
<keyword evidence="1" id="KW-1015">Disulfide bond</keyword>
<comment type="cofactor">
    <cofactor evidence="1">
        <name>Zn(2+)</name>
        <dbReference type="ChEBI" id="CHEBI:29105"/>
    </cofactor>
</comment>
<keyword evidence="1" id="KW-0224">Dipeptidase</keyword>
<keyword evidence="1" id="KW-0482">Metalloprotease</keyword>
<keyword evidence="1" id="KW-0472">Membrane</keyword>
<keyword evidence="3" id="KW-1185">Reference proteome</keyword>
<keyword evidence="1" id="KW-0449">Lipoprotein</keyword>
<keyword evidence="1" id="KW-0479">Metal-binding</keyword>
<comment type="catalytic activity">
    <reaction evidence="1">
        <text>an L-aminoacyl-L-amino acid + H2O = 2 an L-alpha-amino acid</text>
        <dbReference type="Rhea" id="RHEA:48940"/>
        <dbReference type="ChEBI" id="CHEBI:15377"/>
        <dbReference type="ChEBI" id="CHEBI:59869"/>
        <dbReference type="ChEBI" id="CHEBI:77460"/>
        <dbReference type="EC" id="3.4.13.19"/>
    </reaction>
</comment>
<dbReference type="EMBL" id="JAEAOA010000605">
    <property type="protein sequence ID" value="KAK3594955.1"/>
    <property type="molecule type" value="Genomic_DNA"/>
</dbReference>
<organism evidence="2 3">
    <name type="scientific">Potamilus streckersoni</name>
    <dbReference type="NCBI Taxonomy" id="2493646"/>
    <lineage>
        <taxon>Eukaryota</taxon>
        <taxon>Metazoa</taxon>
        <taxon>Spiralia</taxon>
        <taxon>Lophotrochozoa</taxon>
        <taxon>Mollusca</taxon>
        <taxon>Bivalvia</taxon>
        <taxon>Autobranchia</taxon>
        <taxon>Heteroconchia</taxon>
        <taxon>Palaeoheterodonta</taxon>
        <taxon>Unionida</taxon>
        <taxon>Unionoidea</taxon>
        <taxon>Unionidae</taxon>
        <taxon>Ambleminae</taxon>
        <taxon>Lampsilini</taxon>
        <taxon>Potamilus</taxon>
    </lineage>
</organism>
<evidence type="ECO:0000256" key="1">
    <source>
        <dbReference type="RuleBase" id="RU341113"/>
    </source>
</evidence>
<dbReference type="PROSITE" id="PS51365">
    <property type="entry name" value="RENAL_DIPEPTIDASE_2"/>
    <property type="match status" value="1"/>
</dbReference>
<dbReference type="AlphaFoldDB" id="A0AAE0SNW2"/>
<dbReference type="GO" id="GO:0098552">
    <property type="term" value="C:side of membrane"/>
    <property type="evidence" value="ECO:0007669"/>
    <property type="project" value="UniProtKB-KW"/>
</dbReference>
<dbReference type="GO" id="GO:0006508">
    <property type="term" value="P:proteolysis"/>
    <property type="evidence" value="ECO:0007669"/>
    <property type="project" value="UniProtKB-KW"/>
</dbReference>
<comment type="similarity">
    <text evidence="1">Belongs to the metallo-dependent hydrolases superfamily. Peptidase M19 family.</text>
</comment>
<keyword evidence="1" id="KW-0325">Glycoprotein</keyword>
<evidence type="ECO:0000313" key="3">
    <source>
        <dbReference type="Proteomes" id="UP001195483"/>
    </source>
</evidence>